<feature type="chain" id="PRO_5034549481" description="Extracellular membrane protein CFEM domain-containing protein" evidence="1">
    <location>
        <begin position="18"/>
        <end position="117"/>
    </location>
</feature>
<reference evidence="2" key="1">
    <citation type="submission" date="2020-03" db="EMBL/GenBank/DDBJ databases">
        <title>A mixture of massive structural variations and highly conserved coding sequences in Ustilaginoidea virens genome.</title>
        <authorList>
            <person name="Zhang K."/>
            <person name="Zhao Z."/>
            <person name="Zhang Z."/>
            <person name="Li Y."/>
            <person name="Hsiang T."/>
            <person name="Sun W."/>
        </authorList>
    </citation>
    <scope>NUCLEOTIDE SEQUENCE</scope>
    <source>
        <strain evidence="2">UV-8b</strain>
    </source>
</reference>
<gene>
    <name evidence="2" type="ORF">UV8b_05877</name>
</gene>
<accession>A0A8E5HU16</accession>
<organism evidence="2 3">
    <name type="scientific">Ustilaginoidea virens</name>
    <name type="common">Rice false smut fungus</name>
    <name type="synonym">Villosiclava virens</name>
    <dbReference type="NCBI Taxonomy" id="1159556"/>
    <lineage>
        <taxon>Eukaryota</taxon>
        <taxon>Fungi</taxon>
        <taxon>Dikarya</taxon>
        <taxon>Ascomycota</taxon>
        <taxon>Pezizomycotina</taxon>
        <taxon>Sordariomycetes</taxon>
        <taxon>Hypocreomycetidae</taxon>
        <taxon>Hypocreales</taxon>
        <taxon>Clavicipitaceae</taxon>
        <taxon>Ustilaginoidea</taxon>
    </lineage>
</organism>
<dbReference type="RefSeq" id="XP_042999307.1">
    <property type="nucleotide sequence ID" value="XM_043143374.1"/>
</dbReference>
<evidence type="ECO:0000256" key="1">
    <source>
        <dbReference type="SAM" id="SignalP"/>
    </source>
</evidence>
<proteinExistence type="predicted"/>
<keyword evidence="1" id="KW-0732">Signal</keyword>
<evidence type="ECO:0000313" key="3">
    <source>
        <dbReference type="Proteomes" id="UP000027002"/>
    </source>
</evidence>
<feature type="signal peptide" evidence="1">
    <location>
        <begin position="1"/>
        <end position="17"/>
    </location>
</feature>
<protein>
    <recommendedName>
        <fullName evidence="4">Extracellular membrane protein CFEM domain-containing protein</fullName>
    </recommendedName>
</protein>
<dbReference type="GeneID" id="66066654"/>
<name>A0A8E5HU16_USTVR</name>
<evidence type="ECO:0008006" key="4">
    <source>
        <dbReference type="Google" id="ProtNLM"/>
    </source>
</evidence>
<dbReference type="Proteomes" id="UP000027002">
    <property type="component" value="Chromosome 4"/>
</dbReference>
<dbReference type="EMBL" id="CP072756">
    <property type="protein sequence ID" value="QUC21634.1"/>
    <property type="molecule type" value="Genomic_DNA"/>
</dbReference>
<evidence type="ECO:0000313" key="2">
    <source>
        <dbReference type="EMBL" id="QUC21634.1"/>
    </source>
</evidence>
<dbReference type="AlphaFoldDB" id="A0A8E5HU16"/>
<dbReference type="KEGG" id="uvi:66066654"/>
<keyword evidence="3" id="KW-1185">Reference proteome</keyword>
<sequence length="117" mass="12970">MKFSIVVPAAFAAVAQAAPRPPGDPDTSVAYRGCEGPPNGFRPEDCLFFCKTNVIRVRCGCRMSMGVYKCDVGTGEKLKKCWDESEKYCMDLIMPSARQLDAFGNYWYESKDAYATA</sequence>